<feature type="transmembrane region" description="Helical" evidence="1">
    <location>
        <begin position="311"/>
        <end position="335"/>
    </location>
</feature>
<feature type="transmembrane region" description="Helical" evidence="1">
    <location>
        <begin position="512"/>
        <end position="530"/>
    </location>
</feature>
<evidence type="ECO:0000313" key="3">
    <source>
        <dbReference type="Proteomes" id="UP000824230"/>
    </source>
</evidence>
<feature type="transmembrane region" description="Helical" evidence="1">
    <location>
        <begin position="247"/>
        <end position="267"/>
    </location>
</feature>
<feature type="transmembrane region" description="Helical" evidence="1">
    <location>
        <begin position="342"/>
        <end position="364"/>
    </location>
</feature>
<evidence type="ECO:0000256" key="1">
    <source>
        <dbReference type="SAM" id="Phobius"/>
    </source>
</evidence>
<name>A0A9D2AN99_9FIRM</name>
<reference evidence="2" key="2">
    <citation type="submission" date="2021-04" db="EMBL/GenBank/DDBJ databases">
        <authorList>
            <person name="Gilroy R."/>
        </authorList>
    </citation>
    <scope>NUCLEOTIDE SEQUENCE</scope>
    <source>
        <strain evidence="2">ChiHjej12B11-1927</strain>
    </source>
</reference>
<feature type="transmembrane region" description="Helical" evidence="1">
    <location>
        <begin position="41"/>
        <end position="59"/>
    </location>
</feature>
<accession>A0A9D2AN99</accession>
<organism evidence="2 3">
    <name type="scientific">Candidatus Blautia pullistercoris</name>
    <dbReference type="NCBI Taxonomy" id="2838499"/>
    <lineage>
        <taxon>Bacteria</taxon>
        <taxon>Bacillati</taxon>
        <taxon>Bacillota</taxon>
        <taxon>Clostridia</taxon>
        <taxon>Lachnospirales</taxon>
        <taxon>Lachnospiraceae</taxon>
        <taxon>Blautia</taxon>
    </lineage>
</organism>
<protein>
    <submittedName>
        <fullName evidence="2">Uncharacterized protein</fullName>
    </submittedName>
</protein>
<feature type="transmembrane region" description="Helical" evidence="1">
    <location>
        <begin position="217"/>
        <end position="235"/>
    </location>
</feature>
<feature type="transmembrane region" description="Helical" evidence="1">
    <location>
        <begin position="148"/>
        <end position="171"/>
    </location>
</feature>
<feature type="transmembrane region" description="Helical" evidence="1">
    <location>
        <begin position="103"/>
        <end position="123"/>
    </location>
</feature>
<dbReference type="AlphaFoldDB" id="A0A9D2AN99"/>
<reference evidence="2" key="1">
    <citation type="journal article" date="2021" name="PeerJ">
        <title>Extensive microbial diversity within the chicken gut microbiome revealed by metagenomics and culture.</title>
        <authorList>
            <person name="Gilroy R."/>
            <person name="Ravi A."/>
            <person name="Getino M."/>
            <person name="Pursley I."/>
            <person name="Horton D.L."/>
            <person name="Alikhan N.F."/>
            <person name="Baker D."/>
            <person name="Gharbi K."/>
            <person name="Hall N."/>
            <person name="Watson M."/>
            <person name="Adriaenssens E.M."/>
            <person name="Foster-Nyarko E."/>
            <person name="Jarju S."/>
            <person name="Secka A."/>
            <person name="Antonio M."/>
            <person name="Oren A."/>
            <person name="Chaudhuri R.R."/>
            <person name="La Ragione R."/>
            <person name="Hildebrand F."/>
            <person name="Pallen M.J."/>
        </authorList>
    </citation>
    <scope>NUCLEOTIDE SEQUENCE</scope>
    <source>
        <strain evidence="2">ChiHjej12B11-1927</strain>
    </source>
</reference>
<feature type="transmembrane region" description="Helical" evidence="1">
    <location>
        <begin position="12"/>
        <end position="29"/>
    </location>
</feature>
<dbReference type="Pfam" id="PF19484">
    <property type="entry name" value="DUF6020"/>
    <property type="match status" value="1"/>
</dbReference>
<feature type="transmembrane region" description="Helical" evidence="1">
    <location>
        <begin position="563"/>
        <end position="582"/>
    </location>
</feature>
<proteinExistence type="predicted"/>
<feature type="transmembrane region" description="Helical" evidence="1">
    <location>
        <begin position="191"/>
        <end position="210"/>
    </location>
</feature>
<comment type="caution">
    <text evidence="2">The sequence shown here is derived from an EMBL/GenBank/DDBJ whole genome shotgun (WGS) entry which is preliminary data.</text>
</comment>
<dbReference type="EMBL" id="DXFG01000251">
    <property type="protein sequence ID" value="HIX38451.1"/>
    <property type="molecule type" value="Genomic_DNA"/>
</dbReference>
<keyword evidence="1" id="KW-0812">Transmembrane</keyword>
<feature type="transmembrane region" description="Helical" evidence="1">
    <location>
        <begin position="274"/>
        <end position="291"/>
    </location>
</feature>
<keyword evidence="1" id="KW-0472">Membrane</keyword>
<evidence type="ECO:0000313" key="2">
    <source>
        <dbReference type="EMBL" id="HIX38451.1"/>
    </source>
</evidence>
<gene>
    <name evidence="2" type="ORF">H9738_11390</name>
</gene>
<keyword evidence="1" id="KW-1133">Transmembrane helix</keyword>
<dbReference type="InterPro" id="IPR046062">
    <property type="entry name" value="DUF6020"/>
</dbReference>
<feature type="transmembrane region" description="Helical" evidence="1">
    <location>
        <begin position="71"/>
        <end position="91"/>
    </location>
</feature>
<sequence length="591" mass="68392">MKKIKELLDDNFQGVLLTVGIAMANLVFFQQESWKMDPVKIALLSLGFFFLLRIFTGQMRNIRDIREKTGIILLGLLFGFMIVVGQKIQVGTRIFQSFSLSDLIWILFYTWTGILLFTGLNWLCSKRKIAGWPVVSENIKRNFKRKRWLLYAGILAVCWIPIWIVYFPGIVPDDATISIAMVLGDMPWDNHFPVFYSLIVGLCLKIGNLFLDYNAGIALYSFLQLGSMALILGRMLEWMRSKGVHKIMVYFGLAFFGAAPFFGNYAIVMWKDPWFCGVMLLLGMFLYDHVVEDRNSFLQKKNLGIYSGMSILMSLLRNNGVYIVILISLCLVAIYRKEIKKIAAVSVCTVALIYFVTGPVYMAVFSAENLFVESVGIPLQQMARVVEENGKIGEEEEEFLDNLMPMEKYLEYYNPYLVDPIKWAPEFNTDYLNTHKGEFFKTWFSLLKSNFGIYVEQYLMGTYGFWHIGGDQPYEFVKTEIVGNDWGIYQNQFLENHLGYFIQEELGNKYDFLPSGLFVWLLLYDIVLCWMKRRSIYILPLTGMIGNWLTLMIATPTAFGIRYIYILVIAFPLLLVYPRIALKQQEKERNT</sequence>
<dbReference type="Proteomes" id="UP000824230">
    <property type="component" value="Unassembled WGS sequence"/>
</dbReference>
<feature type="transmembrane region" description="Helical" evidence="1">
    <location>
        <begin position="537"/>
        <end position="557"/>
    </location>
</feature>